<feature type="compositionally biased region" description="Polar residues" evidence="16">
    <location>
        <begin position="255"/>
        <end position="267"/>
    </location>
</feature>
<feature type="domain" description="CFEM" evidence="19">
    <location>
        <begin position="326"/>
        <end position="389"/>
    </location>
</feature>
<comment type="catalytic activity">
    <reaction evidence="14">
        <text>[(1-&gt;4)-beta-D-glucosyl]n+m + reduced acceptor + O2 = 4-dehydro-beta-D-glucosyl-[(1-&gt;4)-beta-D-glucosyl]n-1 + [(1-&gt;4)-beta-D-glucosyl]m + acceptor + H2O.</text>
        <dbReference type="EC" id="1.14.99.56"/>
    </reaction>
</comment>
<evidence type="ECO:0000256" key="2">
    <source>
        <dbReference type="ARBA" id="ARBA00004613"/>
    </source>
</evidence>
<dbReference type="Pfam" id="PF03443">
    <property type="entry name" value="AA9"/>
    <property type="match status" value="1"/>
</dbReference>
<evidence type="ECO:0000256" key="7">
    <source>
        <dbReference type="ARBA" id="ARBA00023002"/>
    </source>
</evidence>
<dbReference type="Proteomes" id="UP000765509">
    <property type="component" value="Unassembled WGS sequence"/>
</dbReference>
<dbReference type="EMBL" id="AVOT02029307">
    <property type="protein sequence ID" value="MBW0522078.1"/>
    <property type="molecule type" value="Genomic_DNA"/>
</dbReference>
<feature type="compositionally biased region" description="Low complexity" evidence="16">
    <location>
        <begin position="298"/>
        <end position="310"/>
    </location>
</feature>
<evidence type="ECO:0000259" key="19">
    <source>
        <dbReference type="Pfam" id="PF05730"/>
    </source>
</evidence>
<dbReference type="Gene3D" id="2.70.50.70">
    <property type="match status" value="1"/>
</dbReference>
<keyword evidence="7" id="KW-0560">Oxidoreductase</keyword>
<dbReference type="GO" id="GO:0046872">
    <property type="term" value="F:metal ion binding"/>
    <property type="evidence" value="ECO:0007669"/>
    <property type="project" value="UniProtKB-KW"/>
</dbReference>
<evidence type="ECO:0000259" key="18">
    <source>
        <dbReference type="Pfam" id="PF03443"/>
    </source>
</evidence>
<evidence type="ECO:0000256" key="15">
    <source>
        <dbReference type="ARBA" id="ARBA00047174"/>
    </source>
</evidence>
<evidence type="ECO:0000256" key="14">
    <source>
        <dbReference type="ARBA" id="ARBA00045077"/>
    </source>
</evidence>
<dbReference type="PANTHER" id="PTHR33353">
    <property type="entry name" value="PUTATIVE (AFU_ORTHOLOGUE AFUA_1G12560)-RELATED"/>
    <property type="match status" value="1"/>
</dbReference>
<reference evidence="20" key="1">
    <citation type="submission" date="2021-03" db="EMBL/GenBank/DDBJ databases">
        <title>Draft genome sequence of rust myrtle Austropuccinia psidii MF-1, a brazilian biotype.</title>
        <authorList>
            <person name="Quecine M.C."/>
            <person name="Pachon D.M.R."/>
            <person name="Bonatelli M.L."/>
            <person name="Correr F.H."/>
            <person name="Franceschini L.M."/>
            <person name="Leite T.F."/>
            <person name="Margarido G.R.A."/>
            <person name="Almeida C.A."/>
            <person name="Ferrarezi J.A."/>
            <person name="Labate C.A."/>
        </authorList>
    </citation>
    <scope>NUCLEOTIDE SEQUENCE</scope>
    <source>
        <strain evidence="20">MF-1</strain>
    </source>
</reference>
<protein>
    <recommendedName>
        <fullName evidence="15">lytic cellulose monooxygenase (C4-dehydrogenating)</fullName>
        <ecNumber evidence="15">1.14.99.56</ecNumber>
    </recommendedName>
</protein>
<evidence type="ECO:0000256" key="3">
    <source>
        <dbReference type="ARBA" id="ARBA00022525"/>
    </source>
</evidence>
<keyword evidence="10" id="KW-1015">Disulfide bond</keyword>
<proteinExistence type="inferred from homology"/>
<evidence type="ECO:0000256" key="1">
    <source>
        <dbReference type="ARBA" id="ARBA00001973"/>
    </source>
</evidence>
<keyword evidence="6" id="KW-0136">Cellulose degradation</keyword>
<evidence type="ECO:0000256" key="16">
    <source>
        <dbReference type="SAM" id="MobiDB-lite"/>
    </source>
</evidence>
<keyword evidence="5 17" id="KW-0732">Signal</keyword>
<comment type="caution">
    <text evidence="20">The sequence shown here is derived from an EMBL/GenBank/DDBJ whole genome shotgun (WGS) entry which is preliminary data.</text>
</comment>
<evidence type="ECO:0000256" key="17">
    <source>
        <dbReference type="SAM" id="SignalP"/>
    </source>
</evidence>
<evidence type="ECO:0000256" key="13">
    <source>
        <dbReference type="ARBA" id="ARBA00044502"/>
    </source>
</evidence>
<organism evidence="20 21">
    <name type="scientific">Austropuccinia psidii MF-1</name>
    <dbReference type="NCBI Taxonomy" id="1389203"/>
    <lineage>
        <taxon>Eukaryota</taxon>
        <taxon>Fungi</taxon>
        <taxon>Dikarya</taxon>
        <taxon>Basidiomycota</taxon>
        <taxon>Pucciniomycotina</taxon>
        <taxon>Pucciniomycetes</taxon>
        <taxon>Pucciniales</taxon>
        <taxon>Sphaerophragmiaceae</taxon>
        <taxon>Austropuccinia</taxon>
    </lineage>
</organism>
<dbReference type="InterPro" id="IPR008427">
    <property type="entry name" value="Extracellular_membr_CFEM_dom"/>
</dbReference>
<dbReference type="PANTHER" id="PTHR33353:SF10">
    <property type="entry name" value="ENDO-BETA-1,4-GLUCANASE D"/>
    <property type="match status" value="1"/>
</dbReference>
<feature type="region of interest" description="Disordered" evidence="16">
    <location>
        <begin position="239"/>
        <end position="326"/>
    </location>
</feature>
<dbReference type="InterPro" id="IPR005103">
    <property type="entry name" value="AA9_LPMO"/>
</dbReference>
<evidence type="ECO:0000256" key="4">
    <source>
        <dbReference type="ARBA" id="ARBA00022723"/>
    </source>
</evidence>
<feature type="compositionally biased region" description="Low complexity" evidence="16">
    <location>
        <begin position="278"/>
        <end position="287"/>
    </location>
</feature>
<keyword evidence="9" id="KW-0503">Monooxygenase</keyword>
<evidence type="ECO:0000256" key="11">
    <source>
        <dbReference type="ARBA" id="ARBA00023277"/>
    </source>
</evidence>
<dbReference type="GO" id="GO:0030245">
    <property type="term" value="P:cellulose catabolic process"/>
    <property type="evidence" value="ECO:0007669"/>
    <property type="project" value="UniProtKB-KW"/>
</dbReference>
<feature type="domain" description="Auxiliary Activity family 9 catalytic" evidence="18">
    <location>
        <begin position="19"/>
        <end position="240"/>
    </location>
</feature>
<sequence length="488" mass="53093">MPKLLLFCFLFWTDPVESHGFISQWASDDQKFQKAQKVPLTETSFRPAPDNTGWIGSSFINTPAITCGASITPEKKIAPPSGKLFSSPEQSAKKTLPVKAGGKISVIISGEPGKGFAHHNGNIQTFLGRCGTSLSACENFDAATTSYHRIQAEVDGISNKLIKQFDHQYDGQRWDIPIPNDTPSGSYIMRLELVTFGQSIAIEGHQDQYYVFCGQISVNNPASPADWDTHQAIQFSSGYKTGNIDPKSLPGDLLTLNTTKSSASSSKGEPDSKTGFDSSSKSSLSSKPDVLKGNNEISSSKPKSNPQPKSVEFDNGSHSETGPNSDCADRCYKKKIEEIKSLAQNCTKDQFACLCHTASFIQAYKNCCQDHCKGSKATQAAITEIDQKCAAAHAPTSPSLKRRSFIPTVLSLKDSPYASLSCKDTCYHAKTQKKELGQLAPACKADDFGCLCKSHAWVRSYIICTSQHCETFQEARIARNDLYAVCGV</sequence>
<feature type="chain" id="PRO_5040322739" description="lytic cellulose monooxygenase (C4-dehydrogenating)" evidence="17">
    <location>
        <begin position="19"/>
        <end position="488"/>
    </location>
</feature>
<name>A0A9Q3EIP6_9BASI</name>
<keyword evidence="12" id="KW-0624">Polysaccharide degradation</keyword>
<accession>A0A9Q3EIP6</accession>
<keyword evidence="4" id="KW-0479">Metal-binding</keyword>
<evidence type="ECO:0000256" key="6">
    <source>
        <dbReference type="ARBA" id="ARBA00023001"/>
    </source>
</evidence>
<keyword evidence="11" id="KW-0119">Carbohydrate metabolism</keyword>
<evidence type="ECO:0000256" key="8">
    <source>
        <dbReference type="ARBA" id="ARBA00023008"/>
    </source>
</evidence>
<evidence type="ECO:0000313" key="21">
    <source>
        <dbReference type="Proteomes" id="UP000765509"/>
    </source>
</evidence>
<evidence type="ECO:0000256" key="12">
    <source>
        <dbReference type="ARBA" id="ARBA00023326"/>
    </source>
</evidence>
<dbReference type="GO" id="GO:0005576">
    <property type="term" value="C:extracellular region"/>
    <property type="evidence" value="ECO:0007669"/>
    <property type="project" value="UniProtKB-SubCell"/>
</dbReference>
<evidence type="ECO:0000256" key="9">
    <source>
        <dbReference type="ARBA" id="ARBA00023033"/>
    </source>
</evidence>
<keyword evidence="8" id="KW-0186">Copper</keyword>
<comment type="subcellular location">
    <subcellularLocation>
        <location evidence="2">Secreted</location>
    </subcellularLocation>
</comment>
<evidence type="ECO:0000256" key="10">
    <source>
        <dbReference type="ARBA" id="ARBA00023157"/>
    </source>
</evidence>
<keyword evidence="3" id="KW-0964">Secreted</keyword>
<comment type="similarity">
    <text evidence="13">Belongs to the polysaccharide monooxygenase AA9 family.</text>
</comment>
<feature type="signal peptide" evidence="17">
    <location>
        <begin position="1"/>
        <end position="18"/>
    </location>
</feature>
<dbReference type="AlphaFoldDB" id="A0A9Q3EIP6"/>
<dbReference type="InterPro" id="IPR049892">
    <property type="entry name" value="AA9"/>
</dbReference>
<keyword evidence="21" id="KW-1185">Reference proteome</keyword>
<evidence type="ECO:0000313" key="20">
    <source>
        <dbReference type="EMBL" id="MBW0522078.1"/>
    </source>
</evidence>
<evidence type="ECO:0000256" key="5">
    <source>
        <dbReference type="ARBA" id="ARBA00022729"/>
    </source>
</evidence>
<dbReference type="GO" id="GO:0004497">
    <property type="term" value="F:monooxygenase activity"/>
    <property type="evidence" value="ECO:0007669"/>
    <property type="project" value="UniProtKB-KW"/>
</dbReference>
<dbReference type="Pfam" id="PF05730">
    <property type="entry name" value="CFEM"/>
    <property type="match status" value="1"/>
</dbReference>
<dbReference type="EC" id="1.14.99.56" evidence="15"/>
<comment type="cofactor">
    <cofactor evidence="1">
        <name>Cu(2+)</name>
        <dbReference type="ChEBI" id="CHEBI:29036"/>
    </cofactor>
</comment>
<gene>
    <name evidence="20" type="ORF">O181_061793</name>
</gene>
<dbReference type="OrthoDB" id="4849160at2759"/>